<feature type="transmembrane region" description="Helical" evidence="1">
    <location>
        <begin position="73"/>
        <end position="101"/>
    </location>
</feature>
<dbReference type="EMBL" id="JAVRQU010000008">
    <property type="protein sequence ID" value="KAK5699695.1"/>
    <property type="molecule type" value="Genomic_DNA"/>
</dbReference>
<accession>A0AAN7ZNG4</accession>
<gene>
    <name evidence="2" type="ORF">LTR97_005824</name>
</gene>
<evidence type="ECO:0000256" key="1">
    <source>
        <dbReference type="SAM" id="Phobius"/>
    </source>
</evidence>
<evidence type="ECO:0000313" key="3">
    <source>
        <dbReference type="Proteomes" id="UP001310594"/>
    </source>
</evidence>
<protein>
    <submittedName>
        <fullName evidence="2">Uncharacterized protein</fullName>
    </submittedName>
</protein>
<feature type="transmembrane region" description="Helical" evidence="1">
    <location>
        <begin position="38"/>
        <end position="61"/>
    </location>
</feature>
<name>A0AAN7ZNG4_9PEZI</name>
<sequence length="120" mass="13985">MATLGHDFQHCDLEKQALCENNDATGSWYGYWPVKSTLMWLALLRLGSGFFLQFYCLWQVTVNGPVDLPWWDFLAFTVWITDAMRLILVLNPTAQGVYFILRISELEMLRFWGRTTPMKG</sequence>
<organism evidence="2 3">
    <name type="scientific">Elasticomyces elasticus</name>
    <dbReference type="NCBI Taxonomy" id="574655"/>
    <lineage>
        <taxon>Eukaryota</taxon>
        <taxon>Fungi</taxon>
        <taxon>Dikarya</taxon>
        <taxon>Ascomycota</taxon>
        <taxon>Pezizomycotina</taxon>
        <taxon>Dothideomycetes</taxon>
        <taxon>Dothideomycetidae</taxon>
        <taxon>Mycosphaerellales</taxon>
        <taxon>Teratosphaeriaceae</taxon>
        <taxon>Elasticomyces</taxon>
    </lineage>
</organism>
<reference evidence="2" key="1">
    <citation type="submission" date="2023-08" db="EMBL/GenBank/DDBJ databases">
        <title>Black Yeasts Isolated from many extreme environments.</title>
        <authorList>
            <person name="Coleine C."/>
            <person name="Stajich J.E."/>
            <person name="Selbmann L."/>
        </authorList>
    </citation>
    <scope>NUCLEOTIDE SEQUENCE</scope>
    <source>
        <strain evidence="2">CCFEE 5810</strain>
    </source>
</reference>
<keyword evidence="1" id="KW-1133">Transmembrane helix</keyword>
<comment type="caution">
    <text evidence="2">The sequence shown here is derived from an EMBL/GenBank/DDBJ whole genome shotgun (WGS) entry which is preliminary data.</text>
</comment>
<proteinExistence type="predicted"/>
<dbReference type="AlphaFoldDB" id="A0AAN7ZNG4"/>
<keyword evidence="1" id="KW-0472">Membrane</keyword>
<dbReference type="Proteomes" id="UP001310594">
    <property type="component" value="Unassembled WGS sequence"/>
</dbReference>
<keyword evidence="1" id="KW-0812">Transmembrane</keyword>
<evidence type="ECO:0000313" key="2">
    <source>
        <dbReference type="EMBL" id="KAK5699695.1"/>
    </source>
</evidence>